<name>A0A9N7UD74_PLEPL</name>
<reference evidence="1" key="1">
    <citation type="submission" date="2020-03" db="EMBL/GenBank/DDBJ databases">
        <authorList>
            <person name="Weist P."/>
        </authorList>
    </citation>
    <scope>NUCLEOTIDE SEQUENCE</scope>
</reference>
<comment type="caution">
    <text evidence="1">The sequence shown here is derived from an EMBL/GenBank/DDBJ whole genome shotgun (WGS) entry which is preliminary data.</text>
</comment>
<proteinExistence type="predicted"/>
<dbReference type="AlphaFoldDB" id="A0A9N7UD74"/>
<protein>
    <submittedName>
        <fullName evidence="1">Uncharacterized protein</fullName>
    </submittedName>
</protein>
<evidence type="ECO:0000313" key="1">
    <source>
        <dbReference type="EMBL" id="CAB1428129.1"/>
    </source>
</evidence>
<dbReference type="Proteomes" id="UP001153269">
    <property type="component" value="Unassembled WGS sequence"/>
</dbReference>
<accession>A0A9N7UD74</accession>
<evidence type="ECO:0000313" key="2">
    <source>
        <dbReference type="Proteomes" id="UP001153269"/>
    </source>
</evidence>
<sequence>MEQAEEEWGRDEPGKQREITVSLFFFSLQLSRTRGRHSERRVASCTPSSTLDSYALARGSCIDCPFAVRRLLQLLLVLLILSWRPPSSSGPAQPAVSRVTGGMAGCAKRCKQGLVKFVLSLHRLVTGTLSKGSLPSGESKANLPGCTAVPSAGVRAQTCVPQTAQKRASDPSCSTVSTDSSHCQSRSELEPAGAAIYGAALQSVGVFDHQALSYSLGLAPACEQLTHRLRARPPRSSRSMGFVLMTQTTLSQFEAQVQFSLPLPLVSLS</sequence>
<keyword evidence="2" id="KW-1185">Reference proteome</keyword>
<gene>
    <name evidence="1" type="ORF">PLEPLA_LOCUS16094</name>
</gene>
<dbReference type="EMBL" id="CADEAL010001024">
    <property type="protein sequence ID" value="CAB1428129.1"/>
    <property type="molecule type" value="Genomic_DNA"/>
</dbReference>
<organism evidence="1 2">
    <name type="scientific">Pleuronectes platessa</name>
    <name type="common">European plaice</name>
    <dbReference type="NCBI Taxonomy" id="8262"/>
    <lineage>
        <taxon>Eukaryota</taxon>
        <taxon>Metazoa</taxon>
        <taxon>Chordata</taxon>
        <taxon>Craniata</taxon>
        <taxon>Vertebrata</taxon>
        <taxon>Euteleostomi</taxon>
        <taxon>Actinopterygii</taxon>
        <taxon>Neopterygii</taxon>
        <taxon>Teleostei</taxon>
        <taxon>Neoteleostei</taxon>
        <taxon>Acanthomorphata</taxon>
        <taxon>Carangaria</taxon>
        <taxon>Pleuronectiformes</taxon>
        <taxon>Pleuronectoidei</taxon>
        <taxon>Pleuronectidae</taxon>
        <taxon>Pleuronectes</taxon>
    </lineage>
</organism>